<dbReference type="Proteomes" id="UP000247814">
    <property type="component" value="Unassembled WGS sequence"/>
</dbReference>
<evidence type="ECO:0000313" key="2">
    <source>
        <dbReference type="Proteomes" id="UP000247814"/>
    </source>
</evidence>
<keyword evidence="2" id="KW-1185">Reference proteome</keyword>
<accession>A0A318QGF7</accession>
<sequence length="412" mass="47505">MRRYNILERGEIMARMQDTTLLFDSRVKCFSLMTALKIGDYLKLVEKAYAARGGLQHQREALKTTTARRIRGRMISDVKRGAVLPPVVIGVVVDQEILENIPDFKPDDVIRMMSDTLVDSISIIDGMQRTTALLDAMDQDHTVSEKVVRVECWIAESTDSLIYRMLVLNTGQVPWNLSRQLQVVYAPLIKEMKKRIRFERVLNREKAERRTKSGEYAPDDLVQLYIAFALKKTDVDTQETLADEFSRLDMTDALAEDQYNHYFYPVLQMMLDLDRAFSRLDDEMPAETEETGVKKAIKKGRSIFDSQPARIGFVVATAIAILGRMGMERKADESQKRLTEIIRQVSNFIARLDEMDVNQLTDFLRLDVLSERLYGQKRSAVGRYERAFFDAAFKVLIEEKFDVPTMEPSWRV</sequence>
<evidence type="ECO:0008006" key="3">
    <source>
        <dbReference type="Google" id="ProtNLM"/>
    </source>
</evidence>
<reference evidence="1 2" key="1">
    <citation type="submission" date="2017-07" db="EMBL/GenBank/DDBJ databases">
        <title>A draft genome sequence of Komagataeibacter sucrofermentans LMG 18788.</title>
        <authorList>
            <person name="Skraban J."/>
            <person name="Cleenwerck I."/>
            <person name="Vandamme P."/>
            <person name="Trcek J."/>
        </authorList>
    </citation>
    <scope>NUCLEOTIDE SEQUENCE [LARGE SCALE GENOMIC DNA]</scope>
    <source>
        <strain evidence="1 2">LMG 18788</strain>
    </source>
</reference>
<proteinExistence type="predicted"/>
<organism evidence="1 2">
    <name type="scientific">Komagataeibacter sucrofermentans</name>
    <dbReference type="NCBI Taxonomy" id="1053551"/>
    <lineage>
        <taxon>Bacteria</taxon>
        <taxon>Pseudomonadati</taxon>
        <taxon>Pseudomonadota</taxon>
        <taxon>Alphaproteobacteria</taxon>
        <taxon>Acetobacterales</taxon>
        <taxon>Acetobacteraceae</taxon>
        <taxon>Komagataeibacter</taxon>
    </lineage>
</organism>
<comment type="caution">
    <text evidence="1">The sequence shown here is derived from an EMBL/GenBank/DDBJ whole genome shotgun (WGS) entry which is preliminary data.</text>
</comment>
<dbReference type="AlphaFoldDB" id="A0A318QGF7"/>
<name>A0A318QGF7_9PROT</name>
<protein>
    <recommendedName>
        <fullName evidence="3">DGQHR domain-containing protein</fullName>
    </recommendedName>
</protein>
<gene>
    <name evidence="1" type="ORF">CFR77_14300</name>
</gene>
<dbReference type="OrthoDB" id="5077820at2"/>
<evidence type="ECO:0000313" key="1">
    <source>
        <dbReference type="EMBL" id="PYD77660.1"/>
    </source>
</evidence>
<dbReference type="EMBL" id="NKUA01000030">
    <property type="protein sequence ID" value="PYD77660.1"/>
    <property type="molecule type" value="Genomic_DNA"/>
</dbReference>